<dbReference type="InterPro" id="IPR024344">
    <property type="entry name" value="MDMPI_metal-binding"/>
</dbReference>
<protein>
    <submittedName>
        <fullName evidence="2">Maleylpyruvate isomerase N-terminal domain-containing protein</fullName>
    </submittedName>
</protein>
<accession>A0ABW4G5E3</accession>
<evidence type="ECO:0000313" key="3">
    <source>
        <dbReference type="Proteomes" id="UP001597097"/>
    </source>
</evidence>
<name>A0ABW4G5E3_9ACTN</name>
<keyword evidence="3" id="KW-1185">Reference proteome</keyword>
<gene>
    <name evidence="2" type="ORF">ACFSJ0_09185</name>
</gene>
<evidence type="ECO:0000313" key="2">
    <source>
        <dbReference type="EMBL" id="MFD1537206.1"/>
    </source>
</evidence>
<feature type="domain" description="Mycothiol-dependent maleylpyruvate isomerase metal-binding" evidence="1">
    <location>
        <begin position="12"/>
        <end position="154"/>
    </location>
</feature>
<comment type="caution">
    <text evidence="2">The sequence shown here is derived from an EMBL/GenBank/DDBJ whole genome shotgun (WGS) entry which is preliminary data.</text>
</comment>
<dbReference type="RefSeq" id="WP_219528685.1">
    <property type="nucleotide sequence ID" value="NZ_JAHKRM010000005.1"/>
</dbReference>
<dbReference type="EMBL" id="JBHUCM010000008">
    <property type="protein sequence ID" value="MFD1537206.1"/>
    <property type="molecule type" value="Genomic_DNA"/>
</dbReference>
<proteinExistence type="predicted"/>
<dbReference type="Proteomes" id="UP001597097">
    <property type="component" value="Unassembled WGS sequence"/>
</dbReference>
<dbReference type="GO" id="GO:0016853">
    <property type="term" value="F:isomerase activity"/>
    <property type="evidence" value="ECO:0007669"/>
    <property type="project" value="UniProtKB-KW"/>
</dbReference>
<reference evidence="3" key="1">
    <citation type="journal article" date="2019" name="Int. J. Syst. Evol. Microbiol.">
        <title>The Global Catalogue of Microorganisms (GCM) 10K type strain sequencing project: providing services to taxonomists for standard genome sequencing and annotation.</title>
        <authorList>
            <consortium name="The Broad Institute Genomics Platform"/>
            <consortium name="The Broad Institute Genome Sequencing Center for Infectious Disease"/>
            <person name="Wu L."/>
            <person name="Ma J."/>
        </authorList>
    </citation>
    <scope>NUCLEOTIDE SEQUENCE [LARGE SCALE GENOMIC DNA]</scope>
    <source>
        <strain evidence="3">CGMCC 1.15399</strain>
    </source>
</reference>
<keyword evidence="2" id="KW-0413">Isomerase</keyword>
<sequence length="208" mass="22208">MMDIERARTAFAASYRELTAAVNEIDLLQPTRCAGWAAVDLLFHMLCDAQRALVALATPADGPPDVDYVTYWAPVKPGEDGEDGHAWWVRRSASAFARPSGLVRVWQDTAPAAVRAALAADPAGFVATQGHVLAVPDFLATLATEAAIHHLDLQTDRPPAPEALELAGETLDGLFGTARPSPLDLPTYVLEATGRLPSANKRFGLRGS</sequence>
<dbReference type="Pfam" id="PF11716">
    <property type="entry name" value="MDMPI_N"/>
    <property type="match status" value="1"/>
</dbReference>
<organism evidence="2 3">
    <name type="scientific">Nonomuraea guangzhouensis</name>
    <dbReference type="NCBI Taxonomy" id="1291555"/>
    <lineage>
        <taxon>Bacteria</taxon>
        <taxon>Bacillati</taxon>
        <taxon>Actinomycetota</taxon>
        <taxon>Actinomycetes</taxon>
        <taxon>Streptosporangiales</taxon>
        <taxon>Streptosporangiaceae</taxon>
        <taxon>Nonomuraea</taxon>
    </lineage>
</organism>
<evidence type="ECO:0000259" key="1">
    <source>
        <dbReference type="Pfam" id="PF11716"/>
    </source>
</evidence>